<dbReference type="AlphaFoldDB" id="A0A7C2K027"/>
<evidence type="ECO:0000256" key="1">
    <source>
        <dbReference type="SAM" id="SignalP"/>
    </source>
</evidence>
<dbReference type="InterPro" id="IPR015943">
    <property type="entry name" value="WD40/YVTN_repeat-like_dom_sf"/>
</dbReference>
<protein>
    <submittedName>
        <fullName evidence="3">Pyrrolo-quinoline quinone</fullName>
    </submittedName>
</protein>
<evidence type="ECO:0000259" key="2">
    <source>
        <dbReference type="Pfam" id="PF13360"/>
    </source>
</evidence>
<evidence type="ECO:0000313" key="3">
    <source>
        <dbReference type="EMBL" id="HEN15063.1"/>
    </source>
</evidence>
<dbReference type="PANTHER" id="PTHR34512:SF30">
    <property type="entry name" value="OUTER MEMBRANE PROTEIN ASSEMBLY FACTOR BAMB"/>
    <property type="match status" value="1"/>
</dbReference>
<reference evidence="3" key="1">
    <citation type="journal article" date="2020" name="mSystems">
        <title>Genome- and Community-Level Interaction Insights into Carbon Utilization and Element Cycling Functions of Hydrothermarchaeota in Hydrothermal Sediment.</title>
        <authorList>
            <person name="Zhou Z."/>
            <person name="Liu Y."/>
            <person name="Xu W."/>
            <person name="Pan J."/>
            <person name="Luo Z.H."/>
            <person name="Li M."/>
        </authorList>
    </citation>
    <scope>NUCLEOTIDE SEQUENCE [LARGE SCALE GENOMIC DNA]</scope>
    <source>
        <strain evidence="3">SpSt-339</strain>
    </source>
</reference>
<name>A0A7C2K027_9PLAN</name>
<dbReference type="SMART" id="SM00564">
    <property type="entry name" value="PQQ"/>
    <property type="match status" value="4"/>
</dbReference>
<accession>A0A7C2K027</accession>
<dbReference type="Gene3D" id="2.40.10.480">
    <property type="match status" value="1"/>
</dbReference>
<gene>
    <name evidence="3" type="ORF">ENQ76_06295</name>
</gene>
<dbReference type="InterPro" id="IPR002372">
    <property type="entry name" value="PQQ_rpt_dom"/>
</dbReference>
<organism evidence="3">
    <name type="scientific">Schlesneria paludicola</name>
    <dbReference type="NCBI Taxonomy" id="360056"/>
    <lineage>
        <taxon>Bacteria</taxon>
        <taxon>Pseudomonadati</taxon>
        <taxon>Planctomycetota</taxon>
        <taxon>Planctomycetia</taxon>
        <taxon>Planctomycetales</taxon>
        <taxon>Planctomycetaceae</taxon>
        <taxon>Schlesneria</taxon>
    </lineage>
</organism>
<sequence>MRKFWLIVAVVAGVSSFADAVRADNWPNWRGPHNNGVCDERGLPTKWSPTERVAWKAPLPGPAGSTPVIWDGRVYLTSVDSQGDLWLMAFSDAGKELWKQKVTGGNQIARGDEGNYASPSPSTDGEYVFTLFGEGTLACFTTAGKPVWKFNVEDRYGRLQLQFGLASTPVLDGDVLYVQLIHGEGDPKTREAIVVALDKRTGQQIWKVDRPSDGYKENEHSYASPMMYDDGQRKFLLTHGADYIVAHRLSDGREIWRCGELNRKSNYDPTLRFVASPATADGMIVVPTAKKGPVLALKPTGMGDITNDANSHWWTLERTPDVPSPVIVGDYVYLCMQDGNLQVVERATGKELYFERTHRQRHRASPVYADGHVYLCARDGRITVVKAGPKFEIVSEIDMGEDISSSLAISNGTIYIRTFQHLWAIR</sequence>
<dbReference type="PANTHER" id="PTHR34512">
    <property type="entry name" value="CELL SURFACE PROTEIN"/>
    <property type="match status" value="1"/>
</dbReference>
<dbReference type="InterPro" id="IPR011047">
    <property type="entry name" value="Quinoprotein_ADH-like_sf"/>
</dbReference>
<proteinExistence type="predicted"/>
<feature type="signal peptide" evidence="1">
    <location>
        <begin position="1"/>
        <end position="20"/>
    </location>
</feature>
<dbReference type="SUPFAM" id="SSF50998">
    <property type="entry name" value="Quinoprotein alcohol dehydrogenase-like"/>
    <property type="match status" value="1"/>
</dbReference>
<comment type="caution">
    <text evidence="3">The sequence shown here is derived from an EMBL/GenBank/DDBJ whole genome shotgun (WGS) entry which is preliminary data.</text>
</comment>
<feature type="chain" id="PRO_5028181904" evidence="1">
    <location>
        <begin position="21"/>
        <end position="426"/>
    </location>
</feature>
<dbReference type="Pfam" id="PF13360">
    <property type="entry name" value="PQQ_2"/>
    <property type="match status" value="1"/>
</dbReference>
<keyword evidence="1" id="KW-0732">Signal</keyword>
<dbReference type="Gene3D" id="2.130.10.10">
    <property type="entry name" value="YVTN repeat-like/Quinoprotein amine dehydrogenase"/>
    <property type="match status" value="1"/>
</dbReference>
<dbReference type="EMBL" id="DSOK01000182">
    <property type="protein sequence ID" value="HEN15063.1"/>
    <property type="molecule type" value="Genomic_DNA"/>
</dbReference>
<dbReference type="InterPro" id="IPR018391">
    <property type="entry name" value="PQQ_b-propeller_rpt"/>
</dbReference>
<feature type="domain" description="Pyrrolo-quinoline quinone repeat" evidence="2">
    <location>
        <begin position="89"/>
        <end position="351"/>
    </location>
</feature>